<proteinExistence type="inferred from homology"/>
<dbReference type="SUPFAM" id="SSF56935">
    <property type="entry name" value="Porins"/>
    <property type="match status" value="1"/>
</dbReference>
<keyword evidence="2 7" id="KW-0813">Transport</keyword>
<comment type="caution">
    <text evidence="9">The sequence shown here is derived from an EMBL/GenBank/DDBJ whole genome shotgun (WGS) entry which is preliminary data.</text>
</comment>
<dbReference type="SUPFAM" id="SSF49464">
    <property type="entry name" value="Carboxypeptidase regulatory domain-like"/>
    <property type="match status" value="1"/>
</dbReference>
<dbReference type="InterPro" id="IPR023997">
    <property type="entry name" value="TonB-dep_OMP_SusC/RagA_CS"/>
</dbReference>
<name>A0A4Q7VJX7_9BACT</name>
<organism evidence="9 10">
    <name type="scientific">Ancylomarina subtilis</name>
    <dbReference type="NCBI Taxonomy" id="1639035"/>
    <lineage>
        <taxon>Bacteria</taxon>
        <taxon>Pseudomonadati</taxon>
        <taxon>Bacteroidota</taxon>
        <taxon>Bacteroidia</taxon>
        <taxon>Marinilabiliales</taxon>
        <taxon>Marinifilaceae</taxon>
        <taxon>Ancylomarina</taxon>
    </lineage>
</organism>
<keyword evidence="6 7" id="KW-0998">Cell outer membrane</keyword>
<dbReference type="Gene3D" id="2.170.130.10">
    <property type="entry name" value="TonB-dependent receptor, plug domain"/>
    <property type="match status" value="1"/>
</dbReference>
<dbReference type="InterPro" id="IPR036942">
    <property type="entry name" value="Beta-barrel_TonB_sf"/>
</dbReference>
<feature type="domain" description="TonB-dependent receptor plug" evidence="8">
    <location>
        <begin position="229"/>
        <end position="327"/>
    </location>
</feature>
<dbReference type="InterPro" id="IPR023996">
    <property type="entry name" value="TonB-dep_OMP_SusC/RagA"/>
</dbReference>
<sequence length="1172" mass="132380">MKKNWNCHFLPMRGKWLKSYWLMRNFIILFFALNLSVLANGLSQEVSLARYENATLIEVFEDIKVQTGYGILYKIQDINPEIRVDMNVENTSVQEILGDALEGTDLDYKVQDGVIVIFKAEKSNQPEESDREQEKRELKGTVTDADGNTLPGVSVVVKGTTNGVATDIDGNYNIKIEGDNAVLVFSFVGMISQEIAYRGQVDLNVVLKYDTANLDEVVVTGYQTLSRERATGAFEKVNAVVLEEKSSVNILDKLEGQTAGVLFDKDGNVEIRGRSTLFANQKPLIVVDGFPIEGDMETINPNDIESITVLKDAAAASIWGARAANGVIVIVSKRGTGKGKTNIEFTSSLSLTQKPDLYDLPFASTESFLEAEKFLANNKYTNLPVGANQYPLTVGMDAFLKLRDGIYTQEQTDAVVNGLKNTDVRDEFSDLFLRKAVRQQYSLAISGNSERNSYYASVNYDDNQSYSKQSANERIISNLSLNSKLNDRLTVNVGINATIRNQKNNGIGLSSITSTSQYQKILDENGNYVNQPKGYYQDFKENLVDQGYPYDWDYNLKREFDNKDNYEKDVDLKLKVGFNYKILEGLDFDGRYQYEWGDNKGRSLNNEEIYYVRNFVNYRTVIEDGEVVSYVPKGSILGESYKNYKAFTTRGQLNFNKSFNNNLHNITAMAGIEVRKFERESSKGMKKYGYDPQSLQYKNINLNEGFPNAVSGRKYTIGDNTQFEDIEDRFISYYGNMAYTYAEKYTLTASARLDDSNLFGADSEYRNVPLWSLGGNWQIHKEDFFDFDFINQLSLRATYGLNGNVDKTTSPYMIALVAKDYNTQNQFAYVNNPSNPKLRWERTSVTNLGLDFSMFRNRLSGSIEYYNKYSDGLLGFVSLNSTYGFSQAKMNVAEISNKGLDFSLNALAIDKAFKWNVGLNFSHNKNVVKEIEMPDETPSSYLNMKPKVGLPYAYMYSYKWAGLSSEGLPQVYDQNGDIVSSSDAIEDADALKYEGTTTPKFYGSVINNFAYKGISLRLLMTYKLGHVFRRNTLNYRKFTSSTERNWIHEDYEKRWQNPGDELTTDVPVFPGNSSMLSSYFDAYTSNSSNTVLDASHIRIKEVILSYDMPAKIIKPLSLSKLKFSVQARNLGVIVFNSQNIDPENIPDILDIATTGGGILNQPEFTFSLKGTF</sequence>
<dbReference type="Gene3D" id="2.60.40.1120">
    <property type="entry name" value="Carboxypeptidase-like, regulatory domain"/>
    <property type="match status" value="1"/>
</dbReference>
<evidence type="ECO:0000256" key="6">
    <source>
        <dbReference type="ARBA" id="ARBA00023237"/>
    </source>
</evidence>
<comment type="subcellular location">
    <subcellularLocation>
        <location evidence="1 7">Cell outer membrane</location>
        <topology evidence="1 7">Multi-pass membrane protein</topology>
    </subcellularLocation>
</comment>
<dbReference type="Gene3D" id="2.40.170.20">
    <property type="entry name" value="TonB-dependent receptor, beta-barrel domain"/>
    <property type="match status" value="1"/>
</dbReference>
<keyword evidence="5 7" id="KW-0472">Membrane</keyword>
<comment type="similarity">
    <text evidence="7">Belongs to the TonB-dependent receptor family.</text>
</comment>
<dbReference type="InterPro" id="IPR037066">
    <property type="entry name" value="Plug_dom_sf"/>
</dbReference>
<dbReference type="GO" id="GO:0009279">
    <property type="term" value="C:cell outer membrane"/>
    <property type="evidence" value="ECO:0007669"/>
    <property type="project" value="UniProtKB-SubCell"/>
</dbReference>
<dbReference type="Pfam" id="PF13715">
    <property type="entry name" value="CarbopepD_reg_2"/>
    <property type="match status" value="1"/>
</dbReference>
<dbReference type="InterPro" id="IPR008969">
    <property type="entry name" value="CarboxyPept-like_regulatory"/>
</dbReference>
<keyword evidence="3 7" id="KW-1134">Transmembrane beta strand</keyword>
<evidence type="ECO:0000256" key="1">
    <source>
        <dbReference type="ARBA" id="ARBA00004571"/>
    </source>
</evidence>
<accession>A0A4Q7VJX7</accession>
<evidence type="ECO:0000256" key="7">
    <source>
        <dbReference type="PROSITE-ProRule" id="PRU01360"/>
    </source>
</evidence>
<evidence type="ECO:0000256" key="5">
    <source>
        <dbReference type="ARBA" id="ARBA00023136"/>
    </source>
</evidence>
<dbReference type="NCBIfam" id="TIGR04057">
    <property type="entry name" value="SusC_RagA_signa"/>
    <property type="match status" value="1"/>
</dbReference>
<evidence type="ECO:0000313" key="10">
    <source>
        <dbReference type="Proteomes" id="UP000293562"/>
    </source>
</evidence>
<dbReference type="InterPro" id="IPR039426">
    <property type="entry name" value="TonB-dep_rcpt-like"/>
</dbReference>
<gene>
    <name evidence="9" type="ORF">EV201_1052</name>
</gene>
<evidence type="ECO:0000259" key="8">
    <source>
        <dbReference type="Pfam" id="PF07715"/>
    </source>
</evidence>
<dbReference type="EMBL" id="SHKN01000001">
    <property type="protein sequence ID" value="RZT96414.1"/>
    <property type="molecule type" value="Genomic_DNA"/>
</dbReference>
<reference evidence="9 10" key="1">
    <citation type="submission" date="2019-02" db="EMBL/GenBank/DDBJ databases">
        <title>Genomic Encyclopedia of Type Strains, Phase IV (KMG-IV): sequencing the most valuable type-strain genomes for metagenomic binning, comparative biology and taxonomic classification.</title>
        <authorList>
            <person name="Goeker M."/>
        </authorList>
    </citation>
    <scope>NUCLEOTIDE SEQUENCE [LARGE SCALE GENOMIC DNA]</scope>
    <source>
        <strain evidence="9 10">DSM 28825</strain>
    </source>
</reference>
<evidence type="ECO:0000256" key="2">
    <source>
        <dbReference type="ARBA" id="ARBA00022448"/>
    </source>
</evidence>
<dbReference type="PROSITE" id="PS52016">
    <property type="entry name" value="TONB_DEPENDENT_REC_3"/>
    <property type="match status" value="1"/>
</dbReference>
<dbReference type="Pfam" id="PF07715">
    <property type="entry name" value="Plug"/>
    <property type="match status" value="1"/>
</dbReference>
<evidence type="ECO:0000313" key="9">
    <source>
        <dbReference type="EMBL" id="RZT96414.1"/>
    </source>
</evidence>
<keyword evidence="10" id="KW-1185">Reference proteome</keyword>
<dbReference type="NCBIfam" id="TIGR04056">
    <property type="entry name" value="OMP_RagA_SusC"/>
    <property type="match status" value="1"/>
</dbReference>
<dbReference type="InterPro" id="IPR012910">
    <property type="entry name" value="Plug_dom"/>
</dbReference>
<keyword evidence="4 7" id="KW-0812">Transmembrane</keyword>
<dbReference type="AlphaFoldDB" id="A0A4Q7VJX7"/>
<dbReference type="Proteomes" id="UP000293562">
    <property type="component" value="Unassembled WGS sequence"/>
</dbReference>
<protein>
    <submittedName>
        <fullName evidence="9">TonB-linked SusC/RagA family outer membrane protein</fullName>
    </submittedName>
</protein>
<evidence type="ECO:0000256" key="4">
    <source>
        <dbReference type="ARBA" id="ARBA00022692"/>
    </source>
</evidence>
<dbReference type="OrthoDB" id="9768177at2"/>
<evidence type="ECO:0000256" key="3">
    <source>
        <dbReference type="ARBA" id="ARBA00022452"/>
    </source>
</evidence>